<protein>
    <submittedName>
        <fullName evidence="2">Uncharacterized protein</fullName>
    </submittedName>
</protein>
<feature type="chain" id="PRO_5015585624" evidence="1">
    <location>
        <begin position="20"/>
        <end position="137"/>
    </location>
</feature>
<accession>A0A2T3AJZ2</accession>
<dbReference type="STRING" id="2025994.A0A2T3AJZ2"/>
<keyword evidence="3" id="KW-1185">Reference proteome</keyword>
<proteinExistence type="predicted"/>
<dbReference type="InParanoid" id="A0A2T3AJZ2"/>
<evidence type="ECO:0000256" key="1">
    <source>
        <dbReference type="SAM" id="SignalP"/>
    </source>
</evidence>
<gene>
    <name evidence="2" type="ORF">BD289DRAFT_479269</name>
</gene>
<sequence length="137" mass="14767">MQLSHLFSAAAAQALVSNALVVLPRQTNITDAHLANFRTWGAANCPGAVDNQGEWNEQLFDLNICYQFPSSLEVVSVQLENIDTGDYVTCNAYVFTDSDCTVDEVALPGVGVCYTYTKTSVYANPGLGSYKIACADN</sequence>
<name>A0A2T3AJZ2_9PEZI</name>
<dbReference type="EMBL" id="KZ678381">
    <property type="protein sequence ID" value="PSS00813.1"/>
    <property type="molecule type" value="Genomic_DNA"/>
</dbReference>
<keyword evidence="1" id="KW-0732">Signal</keyword>
<organism evidence="2 3">
    <name type="scientific">Coniella lustricola</name>
    <dbReference type="NCBI Taxonomy" id="2025994"/>
    <lineage>
        <taxon>Eukaryota</taxon>
        <taxon>Fungi</taxon>
        <taxon>Dikarya</taxon>
        <taxon>Ascomycota</taxon>
        <taxon>Pezizomycotina</taxon>
        <taxon>Sordariomycetes</taxon>
        <taxon>Sordariomycetidae</taxon>
        <taxon>Diaporthales</taxon>
        <taxon>Schizoparmaceae</taxon>
        <taxon>Coniella</taxon>
    </lineage>
</organism>
<dbReference type="OrthoDB" id="4691160at2759"/>
<evidence type="ECO:0000313" key="3">
    <source>
        <dbReference type="Proteomes" id="UP000241462"/>
    </source>
</evidence>
<dbReference type="AlphaFoldDB" id="A0A2T3AJZ2"/>
<reference evidence="2 3" key="1">
    <citation type="journal article" date="2018" name="Mycol. Prog.">
        <title>Coniella lustricola, a new species from submerged detritus.</title>
        <authorList>
            <person name="Raudabaugh D.B."/>
            <person name="Iturriaga T."/>
            <person name="Carver A."/>
            <person name="Mondo S."/>
            <person name="Pangilinan J."/>
            <person name="Lipzen A."/>
            <person name="He G."/>
            <person name="Amirebrahimi M."/>
            <person name="Grigoriev I.V."/>
            <person name="Miller A.N."/>
        </authorList>
    </citation>
    <scope>NUCLEOTIDE SEQUENCE [LARGE SCALE GENOMIC DNA]</scope>
    <source>
        <strain evidence="2 3">B22-T-1</strain>
    </source>
</reference>
<feature type="signal peptide" evidence="1">
    <location>
        <begin position="1"/>
        <end position="19"/>
    </location>
</feature>
<dbReference type="Proteomes" id="UP000241462">
    <property type="component" value="Unassembled WGS sequence"/>
</dbReference>
<evidence type="ECO:0000313" key="2">
    <source>
        <dbReference type="EMBL" id="PSS00813.1"/>
    </source>
</evidence>